<sequence length="220" mass="24622">MHSSCKKSASVQENSSIPFAIQELNATISCIDRLMRKAGAGARTCQVVKKAVRFFALEGRRGSGWVAAPSARWEAWGGISRMQAYRIRQQLIGAGAIKMKDRQTGRGLVKEYRLDVARLICWLRDLVGYRSLTKAALKRLDALKQWSKGRSWPRPKAPENPDLSRNLSRNIDSQPLYKERAGTRAQQYFLADPPRPETVAQAESAPITLDDMDAAFGWST</sequence>
<evidence type="ECO:0000313" key="2">
    <source>
        <dbReference type="EMBL" id="GIT93762.1"/>
    </source>
</evidence>
<gene>
    <name evidence="2" type="ORF">JANAI62_03850</name>
</gene>
<feature type="region of interest" description="Disordered" evidence="1">
    <location>
        <begin position="148"/>
        <end position="169"/>
    </location>
</feature>
<reference evidence="2 3" key="1">
    <citation type="submission" date="2021-05" db="EMBL/GenBank/DDBJ databases">
        <title>Bacteria Genome sequencing.</title>
        <authorList>
            <person name="Takabe Y."/>
            <person name="Nakajima Y."/>
            <person name="Suzuki S."/>
            <person name="Shiozaki T."/>
        </authorList>
    </citation>
    <scope>NUCLEOTIDE SEQUENCE [LARGE SCALE GENOMIC DNA]</scope>
    <source>
        <strain evidence="2 3">AI_62</strain>
    </source>
</reference>
<proteinExistence type="predicted"/>
<evidence type="ECO:0008006" key="4">
    <source>
        <dbReference type="Google" id="ProtNLM"/>
    </source>
</evidence>
<organism evidence="2 3">
    <name type="scientific">Jannaschia pagri</name>
    <dbReference type="NCBI Taxonomy" id="2829797"/>
    <lineage>
        <taxon>Bacteria</taxon>
        <taxon>Pseudomonadati</taxon>
        <taxon>Pseudomonadota</taxon>
        <taxon>Alphaproteobacteria</taxon>
        <taxon>Rhodobacterales</taxon>
        <taxon>Roseobacteraceae</taxon>
        <taxon>Jannaschia</taxon>
    </lineage>
</organism>
<comment type="caution">
    <text evidence="2">The sequence shown here is derived from an EMBL/GenBank/DDBJ whole genome shotgun (WGS) entry which is preliminary data.</text>
</comment>
<protein>
    <recommendedName>
        <fullName evidence="4">Helix-turn-helix domain-containing protein</fullName>
    </recommendedName>
</protein>
<evidence type="ECO:0000256" key="1">
    <source>
        <dbReference type="SAM" id="MobiDB-lite"/>
    </source>
</evidence>
<evidence type="ECO:0000313" key="3">
    <source>
        <dbReference type="Proteomes" id="UP000786693"/>
    </source>
</evidence>
<accession>A0ABQ4NI55</accession>
<keyword evidence="3" id="KW-1185">Reference proteome</keyword>
<dbReference type="Proteomes" id="UP000786693">
    <property type="component" value="Unassembled WGS sequence"/>
</dbReference>
<name>A0ABQ4NI55_9RHOB</name>
<dbReference type="EMBL" id="BPFH01000001">
    <property type="protein sequence ID" value="GIT93762.1"/>
    <property type="molecule type" value="Genomic_DNA"/>
</dbReference>